<dbReference type="SUPFAM" id="SSF48371">
    <property type="entry name" value="ARM repeat"/>
    <property type="match status" value="1"/>
</dbReference>
<gene>
    <name evidence="7" type="ORF">K450DRAFT_51070</name>
</gene>
<dbReference type="Pfam" id="PF08167">
    <property type="entry name" value="RIX1"/>
    <property type="match status" value="1"/>
</dbReference>
<feature type="region of interest" description="Disordered" evidence="5">
    <location>
        <begin position="632"/>
        <end position="694"/>
    </location>
</feature>
<evidence type="ECO:0000313" key="8">
    <source>
        <dbReference type="Proteomes" id="UP001206595"/>
    </source>
</evidence>
<comment type="subcellular location">
    <subcellularLocation>
        <location evidence="1">Nucleus</location>
    </subcellularLocation>
</comment>
<keyword evidence="4" id="KW-0539">Nucleus</keyword>
<evidence type="ECO:0000256" key="4">
    <source>
        <dbReference type="ARBA" id="ARBA00023242"/>
    </source>
</evidence>
<evidence type="ECO:0000259" key="6">
    <source>
        <dbReference type="Pfam" id="PF08167"/>
    </source>
</evidence>
<dbReference type="InterPro" id="IPR016024">
    <property type="entry name" value="ARM-type_fold"/>
</dbReference>
<dbReference type="GO" id="GO:0006364">
    <property type="term" value="P:rRNA processing"/>
    <property type="evidence" value="ECO:0007669"/>
    <property type="project" value="TreeGrafter"/>
</dbReference>
<keyword evidence="8" id="KW-1185">Reference proteome</keyword>
<dbReference type="GO" id="GO:0005634">
    <property type="term" value="C:nucleus"/>
    <property type="evidence" value="ECO:0007669"/>
    <property type="project" value="UniProtKB-SubCell"/>
</dbReference>
<sequence>MANQDQLQGLLGQLADENHIESNLPFVLESISHNRYLDDESSDLSKFHKWITRLNSLLHSKNSTARWASISLIKATCEQSSKLYHANVASWVLNILNILNRPEPTSVHDIAIKTLTLLFAKTMDKPEVQREVTSPNLPKFNHTLLNLSGNRDLLPAIFEAFMSSFTHFPTTSRPAADNCRKLCLSLLDGSSENRFELTEKASSCLSNIFLTATVANRGEMWRNTALRLLGTANRSLDRLFDTIDEESNVSDRLPAYDFPPVMSEYQDAFVILFNRVSAINEALVKTLTTSTHATVSVPVAQIVDYLCRIYNVNNGSLMRDFKDNGEYNCLMAGTHKLLLSANRVFATLIHCCGTSLLRYLRLFSSLLLQLLSQNKHKRVLKASLYEVLTLCLQKFGVGFGEMICKPLLGILYEDLRLPKKRTAPVAKPTAEHTNAKGSGKKRKRDLTNSDEIAFGTVEDSPLSLLFSGLEVLQALLITYGSSLSAEQRSTIDSLIITRIMNDSYQTKASSNDERVTEKLYECLLASVMKPIETQASTLPHALRIFSAGANSQSHRLRVICIQSLSVCELVMHSRLPPIPRTESKAAAVVYIPGLGNLVDQKSLQENQVASKTNEDHEMEDGYAPREPVKSFTDEMSSISQKFPAAKKPAFEVPQPQPARSTAHHEQPEEVQTSKAPTATAVTPSPILTAKSQPEEIETEYVETKKVRTEVSVNDKSNHHATRHATSIETTQTTVIEAAPKPSQAPADKKTINMVAAVGSDDEDNMDMPDIVMDGPDSDEDSE</sequence>
<feature type="region of interest" description="Disordered" evidence="5">
    <location>
        <begin position="758"/>
        <end position="782"/>
    </location>
</feature>
<dbReference type="PANTHER" id="PTHR34105">
    <property type="entry name" value="PROLINE-, GLUTAMIC ACID- AND LEUCINE-RICH PROTEIN 1"/>
    <property type="match status" value="1"/>
</dbReference>
<evidence type="ECO:0000256" key="1">
    <source>
        <dbReference type="ARBA" id="ARBA00004123"/>
    </source>
</evidence>
<proteinExistence type="inferred from homology"/>
<dbReference type="PANTHER" id="PTHR34105:SF1">
    <property type="entry name" value="PROLINE-, GLUTAMIC ACID- AND LEUCINE-RICH PROTEIN 1"/>
    <property type="match status" value="1"/>
</dbReference>
<comment type="caution">
    <text evidence="7">The sequence shown here is derived from an EMBL/GenBank/DDBJ whole genome shotgun (WGS) entry which is preliminary data.</text>
</comment>
<organism evidence="7 8">
    <name type="scientific">Umbelopsis ramanniana AG</name>
    <dbReference type="NCBI Taxonomy" id="1314678"/>
    <lineage>
        <taxon>Eukaryota</taxon>
        <taxon>Fungi</taxon>
        <taxon>Fungi incertae sedis</taxon>
        <taxon>Mucoromycota</taxon>
        <taxon>Mucoromycotina</taxon>
        <taxon>Umbelopsidomycetes</taxon>
        <taxon>Umbelopsidales</taxon>
        <taxon>Umbelopsidaceae</taxon>
        <taxon>Umbelopsis</taxon>
    </lineage>
</organism>
<dbReference type="GeneID" id="75919165"/>
<evidence type="ECO:0000256" key="2">
    <source>
        <dbReference type="ARBA" id="ARBA00010511"/>
    </source>
</evidence>
<protein>
    <recommendedName>
        <fullName evidence="3">Pre-rRNA-processing protein RIX1</fullName>
    </recommendedName>
</protein>
<reference evidence="7" key="2">
    <citation type="journal article" date="2022" name="Proc. Natl. Acad. Sci. U.S.A.">
        <title>Diploid-dominant life cycles characterize the early evolution of Fungi.</title>
        <authorList>
            <person name="Amses K.R."/>
            <person name="Simmons D.R."/>
            <person name="Longcore J.E."/>
            <person name="Mondo S.J."/>
            <person name="Seto K."/>
            <person name="Jeronimo G.H."/>
            <person name="Bonds A.E."/>
            <person name="Quandt C.A."/>
            <person name="Davis W.J."/>
            <person name="Chang Y."/>
            <person name="Federici B.A."/>
            <person name="Kuo A."/>
            <person name="LaButti K."/>
            <person name="Pangilinan J."/>
            <person name="Andreopoulos W."/>
            <person name="Tritt A."/>
            <person name="Riley R."/>
            <person name="Hundley H."/>
            <person name="Johnson J."/>
            <person name="Lipzen A."/>
            <person name="Barry K."/>
            <person name="Lang B.F."/>
            <person name="Cuomo C.A."/>
            <person name="Buchler N.E."/>
            <person name="Grigoriev I.V."/>
            <person name="Spatafora J.W."/>
            <person name="Stajich J.E."/>
            <person name="James T.Y."/>
        </authorList>
    </citation>
    <scope>NUCLEOTIDE SEQUENCE</scope>
    <source>
        <strain evidence="7">AG</strain>
    </source>
</reference>
<dbReference type="InterPro" id="IPR012583">
    <property type="entry name" value="RIX1_N"/>
</dbReference>
<dbReference type="AlphaFoldDB" id="A0AAD5EB19"/>
<feature type="compositionally biased region" description="Polar residues" evidence="5">
    <location>
        <begin position="669"/>
        <end position="682"/>
    </location>
</feature>
<dbReference type="Proteomes" id="UP001206595">
    <property type="component" value="Unassembled WGS sequence"/>
</dbReference>
<dbReference type="EMBL" id="MU620915">
    <property type="protein sequence ID" value="KAI8580047.1"/>
    <property type="molecule type" value="Genomic_DNA"/>
</dbReference>
<feature type="region of interest" description="Disordered" evidence="5">
    <location>
        <begin position="709"/>
        <end position="730"/>
    </location>
</feature>
<evidence type="ECO:0000313" key="7">
    <source>
        <dbReference type="EMBL" id="KAI8580047.1"/>
    </source>
</evidence>
<dbReference type="InterPro" id="IPR011989">
    <property type="entry name" value="ARM-like"/>
</dbReference>
<evidence type="ECO:0000256" key="3">
    <source>
        <dbReference type="ARBA" id="ARBA00021502"/>
    </source>
</evidence>
<accession>A0AAD5EB19</accession>
<dbReference type="Gene3D" id="1.25.10.10">
    <property type="entry name" value="Leucine-rich Repeat Variant"/>
    <property type="match status" value="1"/>
</dbReference>
<dbReference type="RefSeq" id="XP_051445051.1">
    <property type="nucleotide sequence ID" value="XM_051593823.1"/>
</dbReference>
<comment type="similarity">
    <text evidence="2">Belongs to the RIX1/PELP1 family.</text>
</comment>
<name>A0AAD5EB19_UMBRA</name>
<feature type="region of interest" description="Disordered" evidence="5">
    <location>
        <begin position="423"/>
        <end position="444"/>
    </location>
</feature>
<feature type="domain" description="Pre-rRNA-processing protein RIX1 N-terminal" evidence="6">
    <location>
        <begin position="13"/>
        <end position="193"/>
    </location>
</feature>
<reference evidence="7" key="1">
    <citation type="submission" date="2021-06" db="EMBL/GenBank/DDBJ databases">
        <authorList>
            <consortium name="DOE Joint Genome Institute"/>
            <person name="Mondo S.J."/>
            <person name="Amses K.R."/>
            <person name="Simmons D.R."/>
            <person name="Longcore J.E."/>
            <person name="Seto K."/>
            <person name="Alves G.H."/>
            <person name="Bonds A.E."/>
            <person name="Quandt C.A."/>
            <person name="Davis W.J."/>
            <person name="Chang Y."/>
            <person name="Letcher P.M."/>
            <person name="Powell M.J."/>
            <person name="Kuo A."/>
            <person name="Labutti K."/>
            <person name="Pangilinan J."/>
            <person name="Andreopoulos W."/>
            <person name="Tritt A."/>
            <person name="Riley R."/>
            <person name="Hundley H."/>
            <person name="Johnson J."/>
            <person name="Lipzen A."/>
            <person name="Barry K."/>
            <person name="Berbee M.L."/>
            <person name="Buchler N.E."/>
            <person name="Grigoriev I.V."/>
            <person name="Spatafora J.W."/>
            <person name="Stajich J.E."/>
            <person name="James T.Y."/>
        </authorList>
    </citation>
    <scope>NUCLEOTIDE SEQUENCE</scope>
    <source>
        <strain evidence="7">AG</strain>
    </source>
</reference>
<evidence type="ECO:0000256" key="5">
    <source>
        <dbReference type="SAM" id="MobiDB-lite"/>
    </source>
</evidence>